<dbReference type="Proteomes" id="UP000299102">
    <property type="component" value="Unassembled WGS sequence"/>
</dbReference>
<sequence length="83" mass="9273">MTADDGQSPVHLGQRQRDRATLRLRSVQECTAPSDINVTGNFDAIPPAHSKKPGPTPRWRWNFLVITFNVILRYAESGGGRSR</sequence>
<dbReference type="AlphaFoldDB" id="A0A4C1W1K7"/>
<evidence type="ECO:0000313" key="1">
    <source>
        <dbReference type="EMBL" id="GBP43997.1"/>
    </source>
</evidence>
<evidence type="ECO:0000313" key="2">
    <source>
        <dbReference type="Proteomes" id="UP000299102"/>
    </source>
</evidence>
<proteinExistence type="predicted"/>
<gene>
    <name evidence="1" type="ORF">EVAR_27166_1</name>
</gene>
<reference evidence="1 2" key="1">
    <citation type="journal article" date="2019" name="Commun. Biol.">
        <title>The bagworm genome reveals a unique fibroin gene that provides high tensile strength.</title>
        <authorList>
            <person name="Kono N."/>
            <person name="Nakamura H."/>
            <person name="Ohtoshi R."/>
            <person name="Tomita M."/>
            <person name="Numata K."/>
            <person name="Arakawa K."/>
        </authorList>
    </citation>
    <scope>NUCLEOTIDE SEQUENCE [LARGE SCALE GENOMIC DNA]</scope>
</reference>
<comment type="caution">
    <text evidence="1">The sequence shown here is derived from an EMBL/GenBank/DDBJ whole genome shotgun (WGS) entry which is preliminary data.</text>
</comment>
<dbReference type="EMBL" id="BGZK01000445">
    <property type="protein sequence ID" value="GBP43997.1"/>
    <property type="molecule type" value="Genomic_DNA"/>
</dbReference>
<name>A0A4C1W1K7_EUMVA</name>
<protein>
    <submittedName>
        <fullName evidence="1">Uncharacterized protein</fullName>
    </submittedName>
</protein>
<organism evidence="1 2">
    <name type="scientific">Eumeta variegata</name>
    <name type="common">Bagworm moth</name>
    <name type="synonym">Eumeta japonica</name>
    <dbReference type="NCBI Taxonomy" id="151549"/>
    <lineage>
        <taxon>Eukaryota</taxon>
        <taxon>Metazoa</taxon>
        <taxon>Ecdysozoa</taxon>
        <taxon>Arthropoda</taxon>
        <taxon>Hexapoda</taxon>
        <taxon>Insecta</taxon>
        <taxon>Pterygota</taxon>
        <taxon>Neoptera</taxon>
        <taxon>Endopterygota</taxon>
        <taxon>Lepidoptera</taxon>
        <taxon>Glossata</taxon>
        <taxon>Ditrysia</taxon>
        <taxon>Tineoidea</taxon>
        <taxon>Psychidae</taxon>
        <taxon>Oiketicinae</taxon>
        <taxon>Eumeta</taxon>
    </lineage>
</organism>
<accession>A0A4C1W1K7</accession>
<keyword evidence="2" id="KW-1185">Reference proteome</keyword>